<dbReference type="EC" id="5.2.1.8" evidence="7"/>
<evidence type="ECO:0000256" key="4">
    <source>
        <dbReference type="ARBA" id="ARBA00023110"/>
    </source>
</evidence>
<dbReference type="Proteomes" id="UP001429601">
    <property type="component" value="Unassembled WGS sequence"/>
</dbReference>
<dbReference type="PROSITE" id="PS50198">
    <property type="entry name" value="PPIC_PPIASE_2"/>
    <property type="match status" value="2"/>
</dbReference>
<organism evidence="9 10">
    <name type="scientific">Luteibacter jiangsuensis</name>
    <dbReference type="NCBI Taxonomy" id="637577"/>
    <lineage>
        <taxon>Bacteria</taxon>
        <taxon>Pseudomonadati</taxon>
        <taxon>Pseudomonadota</taxon>
        <taxon>Gammaproteobacteria</taxon>
        <taxon>Lysobacterales</taxon>
        <taxon>Rhodanobacteraceae</taxon>
        <taxon>Luteibacter</taxon>
    </lineage>
</organism>
<evidence type="ECO:0000313" key="9">
    <source>
        <dbReference type="EMBL" id="NID04309.1"/>
    </source>
</evidence>
<dbReference type="SUPFAM" id="SSF54534">
    <property type="entry name" value="FKBP-like"/>
    <property type="match status" value="2"/>
</dbReference>
<gene>
    <name evidence="7" type="primary">surA</name>
    <name evidence="9" type="ORF">HBF26_05390</name>
</gene>
<keyword evidence="3 7" id="KW-0574">Periplasm</keyword>
<dbReference type="Pfam" id="PF09312">
    <property type="entry name" value="SurA_N"/>
    <property type="match status" value="1"/>
</dbReference>
<protein>
    <recommendedName>
        <fullName evidence="7">Chaperone SurA</fullName>
    </recommendedName>
    <alternativeName>
        <fullName evidence="7">Peptidyl-prolyl cis-trans isomerase SurA</fullName>
        <shortName evidence="7">PPIase SurA</shortName>
        <ecNumber evidence="7">5.2.1.8</ecNumber>
    </alternativeName>
    <alternativeName>
        <fullName evidence="7">Rotamase SurA</fullName>
    </alternativeName>
</protein>
<dbReference type="InterPro" id="IPR023058">
    <property type="entry name" value="PPIase_PpiC_CS"/>
</dbReference>
<reference evidence="9 10" key="1">
    <citation type="journal article" date="2011" name="Curr. Microbiol.">
        <title>Luteibacter jiangsuensis sp. nov.: a methamidophos-degrading bacterium isolated from a methamidophos-manufacturing factory.</title>
        <authorList>
            <person name="Wang L."/>
            <person name="Wang G.L."/>
            <person name="Li S.P."/>
            <person name="Jiang J.D."/>
        </authorList>
    </citation>
    <scope>NUCLEOTIDE SEQUENCE [LARGE SCALE GENOMIC DNA]</scope>
    <source>
        <strain evidence="9 10">CGMCC 1.10133</strain>
    </source>
</reference>
<dbReference type="SUPFAM" id="SSF109998">
    <property type="entry name" value="Triger factor/SurA peptide-binding domain-like"/>
    <property type="match status" value="1"/>
</dbReference>
<dbReference type="HAMAP" id="MF_01183">
    <property type="entry name" value="Chaperone_SurA"/>
    <property type="match status" value="1"/>
</dbReference>
<comment type="caution">
    <text evidence="9">The sequence shown here is derived from an EMBL/GenBank/DDBJ whole genome shotgun (WGS) entry which is preliminary data.</text>
</comment>
<evidence type="ECO:0000259" key="8">
    <source>
        <dbReference type="PROSITE" id="PS50198"/>
    </source>
</evidence>
<dbReference type="Gene3D" id="1.10.4030.10">
    <property type="entry name" value="Porin chaperone SurA, peptide-binding domain"/>
    <property type="match status" value="1"/>
</dbReference>
<dbReference type="InterPro" id="IPR015391">
    <property type="entry name" value="SurA_N"/>
</dbReference>
<dbReference type="PANTHER" id="PTHR47637">
    <property type="entry name" value="CHAPERONE SURA"/>
    <property type="match status" value="1"/>
</dbReference>
<comment type="domain">
    <text evidence="7">The PPIase activity resides only in the second parvulin domain. The N-terminal region and the C-terminal tail are necessary and sufficient for the chaperone activity of SurA. The PPIase activity is dispensable for SurA to function as a chaperone. The N-terminal region and the C-terminal tail are also required for porin recognition.</text>
</comment>
<dbReference type="InterPro" id="IPR046357">
    <property type="entry name" value="PPIase_dom_sf"/>
</dbReference>
<dbReference type="InterPro" id="IPR027304">
    <property type="entry name" value="Trigger_fact/SurA_dom_sf"/>
</dbReference>
<sequence precursor="true">MKQILAYSLLAASFLAAVPPAHAQLMPSAQPTPGNMSVGNGSLDRIVAVVEEDVILQSELDEAINAIVRQYASNPGQLPPKDVLARQVLDRLILMRLQVQRANDQGIRVSDQDIDQAAGNVAQQNKMSLDQLRAAVEQDGFSYAAFRQQLSDQLIAQKLHESVVRDQVTVTDAEVNNLLASPTYKAGEVHLAHIQISTPAGGGANDIAQAQAKAEEAIKAIKGGMDFNAAAIRFSDAPDALDGGDLGWRRLDEVPPAFADAVATLKPGETTAALRGPTGFHILKLVDTRQPGRQIVTEYHARQILIKPSEIVTPEQAEKKAQDLYTRIVDKKEDFAKLAKDESKDTTTANNGGDMGWFAKDAWGQAIGAQIDQLKDNEVSHPIQTDAGWIVLQRLGSRQSDLTDQLQRDQARQAIGNRKADEAYENYLRELRSTSFVDIRVPELKDPDDKQASATP</sequence>
<dbReference type="InterPro" id="IPR000297">
    <property type="entry name" value="PPIase_PpiC"/>
</dbReference>
<feature type="domain" description="PpiC" evidence="8">
    <location>
        <begin position="296"/>
        <end position="396"/>
    </location>
</feature>
<keyword evidence="6 7" id="KW-0413">Isomerase</keyword>
<feature type="signal peptide" evidence="7">
    <location>
        <begin position="1"/>
        <end position="23"/>
    </location>
</feature>
<comment type="function">
    <text evidence="7">Chaperone involved in the correct folding and assembly of outer membrane proteins. Recognizes specific patterns of aromatic residues and the orientation of their side chains, which are found more frequently in integral outer membrane proteins. May act in both early periplasmic and late outer membrane-associated steps of protein maturation.</text>
</comment>
<proteinExistence type="inferred from homology"/>
<dbReference type="EMBL" id="JAAQQR010000002">
    <property type="protein sequence ID" value="NID04309.1"/>
    <property type="molecule type" value="Genomic_DNA"/>
</dbReference>
<dbReference type="InterPro" id="IPR023034">
    <property type="entry name" value="PPIase_SurA"/>
</dbReference>
<keyword evidence="10" id="KW-1185">Reference proteome</keyword>
<dbReference type="InterPro" id="IPR050280">
    <property type="entry name" value="OMP_Chaperone_SurA"/>
</dbReference>
<evidence type="ECO:0000256" key="3">
    <source>
        <dbReference type="ARBA" id="ARBA00022764"/>
    </source>
</evidence>
<keyword evidence="5 7" id="KW-0143">Chaperone</keyword>
<evidence type="ECO:0000256" key="2">
    <source>
        <dbReference type="ARBA" id="ARBA00022737"/>
    </source>
</evidence>
<keyword evidence="2 7" id="KW-0677">Repeat</keyword>
<dbReference type="Gene3D" id="3.10.50.40">
    <property type="match status" value="2"/>
</dbReference>
<evidence type="ECO:0000256" key="6">
    <source>
        <dbReference type="ARBA" id="ARBA00023235"/>
    </source>
</evidence>
<feature type="domain" description="PpiC" evidence="8">
    <location>
        <begin position="186"/>
        <end position="287"/>
    </location>
</feature>
<comment type="catalytic activity">
    <reaction evidence="7">
        <text>[protein]-peptidylproline (omega=180) = [protein]-peptidylproline (omega=0)</text>
        <dbReference type="Rhea" id="RHEA:16237"/>
        <dbReference type="Rhea" id="RHEA-COMP:10747"/>
        <dbReference type="Rhea" id="RHEA-COMP:10748"/>
        <dbReference type="ChEBI" id="CHEBI:83833"/>
        <dbReference type="ChEBI" id="CHEBI:83834"/>
        <dbReference type="EC" id="5.2.1.8"/>
    </reaction>
</comment>
<evidence type="ECO:0000256" key="5">
    <source>
        <dbReference type="ARBA" id="ARBA00023186"/>
    </source>
</evidence>
<evidence type="ECO:0000256" key="1">
    <source>
        <dbReference type="ARBA" id="ARBA00022729"/>
    </source>
</evidence>
<keyword evidence="4 7" id="KW-0697">Rotamase</keyword>
<name>A0ABX0Q1B4_9GAMM</name>
<evidence type="ECO:0000256" key="7">
    <source>
        <dbReference type="HAMAP-Rule" id="MF_01183"/>
    </source>
</evidence>
<dbReference type="PANTHER" id="PTHR47637:SF1">
    <property type="entry name" value="CHAPERONE SURA"/>
    <property type="match status" value="1"/>
</dbReference>
<dbReference type="GO" id="GO:0016853">
    <property type="term" value="F:isomerase activity"/>
    <property type="evidence" value="ECO:0007669"/>
    <property type="project" value="UniProtKB-KW"/>
</dbReference>
<feature type="chain" id="PRO_5044900268" description="Chaperone SurA" evidence="7">
    <location>
        <begin position="24"/>
        <end position="456"/>
    </location>
</feature>
<evidence type="ECO:0000313" key="10">
    <source>
        <dbReference type="Proteomes" id="UP001429601"/>
    </source>
</evidence>
<comment type="subcellular location">
    <subcellularLocation>
        <location evidence="7">Periplasm</location>
    </subcellularLocation>
    <text evidence="7">Is capable of associating with the outer membrane.</text>
</comment>
<dbReference type="Pfam" id="PF00639">
    <property type="entry name" value="Rotamase"/>
    <property type="match status" value="2"/>
</dbReference>
<dbReference type="RefSeq" id="WP_167123849.1">
    <property type="nucleotide sequence ID" value="NZ_JAAQQR010000002.1"/>
</dbReference>
<accession>A0ABX0Q1B4</accession>
<keyword evidence="1 7" id="KW-0732">Signal</keyword>
<dbReference type="PROSITE" id="PS01096">
    <property type="entry name" value="PPIC_PPIASE_1"/>
    <property type="match status" value="1"/>
</dbReference>